<keyword evidence="2" id="KW-1185">Reference proteome</keyword>
<organism evidence="1 2">
    <name type="scientific">Vitreoscilla filiformis</name>
    <dbReference type="NCBI Taxonomy" id="63"/>
    <lineage>
        <taxon>Bacteria</taxon>
        <taxon>Pseudomonadati</taxon>
        <taxon>Pseudomonadota</taxon>
        <taxon>Betaproteobacteria</taxon>
        <taxon>Neisseriales</taxon>
        <taxon>Neisseriaceae</taxon>
        <taxon>Vitreoscilla</taxon>
    </lineage>
</organism>
<dbReference type="KEGG" id="vff:VITFI_CDS1251"/>
<gene>
    <name evidence="1" type="ORF">VITFI_CDS1251</name>
</gene>
<dbReference type="Proteomes" id="UP000199729">
    <property type="component" value="Chromosome"/>
</dbReference>
<dbReference type="EMBL" id="CP022423">
    <property type="protein sequence ID" value="ASM77029.1"/>
    <property type="molecule type" value="Genomic_DNA"/>
</dbReference>
<proteinExistence type="predicted"/>
<evidence type="ECO:0000313" key="1">
    <source>
        <dbReference type="EMBL" id="ASM77029.1"/>
    </source>
</evidence>
<sequence>MCGQSWARLVEPASELVNRWAENQPTLSLDTRFFVPPWGRQRVKTKS</sequence>
<accession>A0A221KDI9</accession>
<name>A0A221KDI9_VITFI</name>
<dbReference type="AlphaFoldDB" id="A0A221KDI9"/>
<reference evidence="1 2" key="1">
    <citation type="submission" date="2017-07" db="EMBL/GenBank/DDBJ databases">
        <title>Complete Genome Sequence of the cosmetic ferment Vitreoscilla filiformis (ATCC15551).</title>
        <authorList>
            <person name="Contreras S."/>
            <person name="Sagory-Zalkind P."/>
            <person name="Blanquart H."/>
            <person name="Iltis A."/>
            <person name="Morand S.C."/>
        </authorList>
    </citation>
    <scope>NUCLEOTIDE SEQUENCE [LARGE SCALE GENOMIC DNA]</scope>
    <source>
        <strain evidence="1 2">ATCC 15551</strain>
    </source>
</reference>
<evidence type="ECO:0000313" key="2">
    <source>
        <dbReference type="Proteomes" id="UP000199729"/>
    </source>
</evidence>
<protein>
    <submittedName>
        <fullName evidence="1">Uncharacterized protein</fullName>
    </submittedName>
</protein>